<evidence type="ECO:0000313" key="4">
    <source>
        <dbReference type="Proteomes" id="UP000029227"/>
    </source>
</evidence>
<gene>
    <name evidence="3" type="ORF">JCM19237_3843</name>
</gene>
<evidence type="ECO:0000313" key="3">
    <source>
        <dbReference type="EMBL" id="GAL06777.1"/>
    </source>
</evidence>
<evidence type="ECO:0000259" key="2">
    <source>
        <dbReference type="PROSITE" id="PS51165"/>
    </source>
</evidence>
<dbReference type="InterPro" id="IPR004114">
    <property type="entry name" value="THUMP_dom"/>
</dbReference>
<dbReference type="GO" id="GO:0052837">
    <property type="term" value="P:thiazole biosynthetic process"/>
    <property type="evidence" value="ECO:0007669"/>
    <property type="project" value="TreeGrafter"/>
</dbReference>
<dbReference type="InterPro" id="IPR050102">
    <property type="entry name" value="tRNA_sulfurtransferase_ThiI"/>
</dbReference>
<dbReference type="PANTHER" id="PTHR43209">
    <property type="entry name" value="TRNA SULFURTRANSFERASE"/>
    <property type="match status" value="1"/>
</dbReference>
<keyword evidence="1" id="KW-0694">RNA-binding</keyword>
<dbReference type="eggNOG" id="COG0301">
    <property type="taxonomic scope" value="Bacteria"/>
</dbReference>
<dbReference type="GO" id="GO:0002937">
    <property type="term" value="P:tRNA 4-thiouridine biosynthesis"/>
    <property type="evidence" value="ECO:0007669"/>
    <property type="project" value="TreeGrafter"/>
</dbReference>
<dbReference type="EMBL" id="BBMN01000013">
    <property type="protein sequence ID" value="GAL06777.1"/>
    <property type="molecule type" value="Genomic_DNA"/>
</dbReference>
<organism evidence="3 4">
    <name type="scientific">Photobacterium aphoticum</name>
    <dbReference type="NCBI Taxonomy" id="754436"/>
    <lineage>
        <taxon>Bacteria</taxon>
        <taxon>Pseudomonadati</taxon>
        <taxon>Pseudomonadota</taxon>
        <taxon>Gammaproteobacteria</taxon>
        <taxon>Vibrionales</taxon>
        <taxon>Vibrionaceae</taxon>
        <taxon>Photobacterium</taxon>
    </lineage>
</organism>
<dbReference type="CDD" id="cd11716">
    <property type="entry name" value="THUMP_ThiI"/>
    <property type="match status" value="1"/>
</dbReference>
<dbReference type="SUPFAM" id="SSF143437">
    <property type="entry name" value="THUMP domain-like"/>
    <property type="match status" value="1"/>
</dbReference>
<feature type="domain" description="THUMP" evidence="2">
    <location>
        <begin position="61"/>
        <end position="140"/>
    </location>
</feature>
<accession>A0A090RGU5</accession>
<sequence>MKFIVKPHPEIFVKSESVKKRFIKILDSNIRIILQRLSESVAVHNRRTYIEVVASDDSQREQVLEVLTQTPGIHHVLEVEQTLFTDLHDIYEQTLARVRDDLEGKTFCVRAKRVGKHDFTSIELERYVGGGLNQAVESRL</sequence>
<dbReference type="Gene3D" id="3.30.2130.30">
    <property type="match status" value="1"/>
</dbReference>
<name>A0A090RGU5_9GAMM</name>
<dbReference type="GO" id="GO:0003723">
    <property type="term" value="F:RNA binding"/>
    <property type="evidence" value="ECO:0007669"/>
    <property type="project" value="UniProtKB-UniRule"/>
</dbReference>
<dbReference type="GO" id="GO:0005829">
    <property type="term" value="C:cytosol"/>
    <property type="evidence" value="ECO:0007669"/>
    <property type="project" value="TreeGrafter"/>
</dbReference>
<dbReference type="InterPro" id="IPR054173">
    <property type="entry name" value="ThiI_fer"/>
</dbReference>
<reference evidence="3 4" key="1">
    <citation type="journal article" date="2014" name="Genome Announc.">
        <title>Draft Genome Sequences of Two Vibrionaceae Species, Vibrio ponticus C121 and Photobacterium aphoticum C119, Isolated as Coral Reef Microbiota.</title>
        <authorList>
            <person name="Al-saari N."/>
            <person name="Meirelles P.M."/>
            <person name="Mino S."/>
            <person name="Suda W."/>
            <person name="Oshima K."/>
            <person name="Hattori M."/>
            <person name="Ohkuma M."/>
            <person name="Thompson F.L."/>
            <person name="Gomez-Gil B."/>
            <person name="Sawabe T."/>
            <person name="Sawabe T."/>
        </authorList>
    </citation>
    <scope>NUCLEOTIDE SEQUENCE [LARGE SCALE GENOMIC DNA]</scope>
    <source>
        <strain evidence="3 4">JCM 19237</strain>
    </source>
</reference>
<dbReference type="Pfam" id="PF22025">
    <property type="entry name" value="ThiI_fer"/>
    <property type="match status" value="1"/>
</dbReference>
<comment type="caution">
    <text evidence="3">The sequence shown here is derived from an EMBL/GenBank/DDBJ whole genome shotgun (WGS) entry which is preliminary data.</text>
</comment>
<dbReference type="STRING" id="754436.JCM19237_3843"/>
<dbReference type="PANTHER" id="PTHR43209:SF1">
    <property type="entry name" value="TRNA SULFURTRANSFERASE"/>
    <property type="match status" value="1"/>
</dbReference>
<dbReference type="PROSITE" id="PS51165">
    <property type="entry name" value="THUMP"/>
    <property type="match status" value="1"/>
</dbReference>
<evidence type="ECO:0000256" key="1">
    <source>
        <dbReference type="PROSITE-ProRule" id="PRU00529"/>
    </source>
</evidence>
<dbReference type="Proteomes" id="UP000029227">
    <property type="component" value="Unassembled WGS sequence"/>
</dbReference>
<dbReference type="Pfam" id="PF02926">
    <property type="entry name" value="THUMP"/>
    <property type="match status" value="1"/>
</dbReference>
<proteinExistence type="predicted"/>
<dbReference type="InterPro" id="IPR049962">
    <property type="entry name" value="THUMP_ThiI"/>
</dbReference>
<dbReference type="AlphaFoldDB" id="A0A090RGU5"/>
<protein>
    <submittedName>
        <fullName evidence="3">tRNA S(4)U 4-thiouridine synthase</fullName>
    </submittedName>
</protein>